<sequence length="144" mass="16512">MDLLPDYTALLREIKRAAKEVYEASKPTQVCYGEVTSDSPLKIQVDQKLVLEEEQLVLCRNVTDYECDVEFSLKTEKLQHNHTGVHGPTQPVTLQYKVKNKKKMKVYNALKKGDAVLLIREQGGQKYIVIDRIKPIPEVKGEWV</sequence>
<evidence type="ECO:0000313" key="1">
    <source>
        <dbReference type="EMBL" id="DAE16147.1"/>
    </source>
</evidence>
<dbReference type="EMBL" id="BK015617">
    <property type="protein sequence ID" value="DAE16147.1"/>
    <property type="molecule type" value="Genomic_DNA"/>
</dbReference>
<accession>A0A8S5QBC9</accession>
<name>A0A8S5QBC9_9CAUD</name>
<reference evidence="1" key="1">
    <citation type="journal article" date="2021" name="Proc. Natl. Acad. Sci. U.S.A.">
        <title>A Catalog of Tens of Thousands of Viruses from Human Metagenomes Reveals Hidden Associations with Chronic Diseases.</title>
        <authorList>
            <person name="Tisza M.J."/>
            <person name="Buck C.B."/>
        </authorList>
    </citation>
    <scope>NUCLEOTIDE SEQUENCE</scope>
    <source>
        <strain evidence="1">CtdmY20</strain>
    </source>
</reference>
<evidence type="ECO:0008006" key="2">
    <source>
        <dbReference type="Google" id="ProtNLM"/>
    </source>
</evidence>
<dbReference type="InterPro" id="IPR022555">
    <property type="entry name" value="DUF2577"/>
</dbReference>
<proteinExistence type="predicted"/>
<organism evidence="1">
    <name type="scientific">Siphoviridae sp. ctdmY20</name>
    <dbReference type="NCBI Taxonomy" id="2825586"/>
    <lineage>
        <taxon>Viruses</taxon>
        <taxon>Duplodnaviria</taxon>
        <taxon>Heunggongvirae</taxon>
        <taxon>Uroviricota</taxon>
        <taxon>Caudoviricetes</taxon>
    </lineage>
</organism>
<protein>
    <recommendedName>
        <fullName evidence="2">DUF2577 domain-containing protein</fullName>
    </recommendedName>
</protein>
<dbReference type="Pfam" id="PF10844">
    <property type="entry name" value="DUF2577"/>
    <property type="match status" value="1"/>
</dbReference>